<keyword evidence="2" id="KW-0813">Transport</keyword>
<comment type="caution">
    <text evidence="9">The sequence shown here is derived from an EMBL/GenBank/DDBJ whole genome shotgun (WGS) entry which is preliminary data.</text>
</comment>
<dbReference type="EMBL" id="AENT01000024">
    <property type="protein sequence ID" value="EFR42619.1"/>
    <property type="molecule type" value="Genomic_DNA"/>
</dbReference>
<feature type="transmembrane region" description="Helical" evidence="7">
    <location>
        <begin position="293"/>
        <end position="316"/>
    </location>
</feature>
<evidence type="ECO:0000313" key="9">
    <source>
        <dbReference type="EMBL" id="EFR42619.1"/>
    </source>
</evidence>
<dbReference type="PANTHER" id="PTHR43341">
    <property type="entry name" value="AMINO ACID PERMEASE"/>
    <property type="match status" value="1"/>
</dbReference>
<name>E4L9E5_9FIRM</name>
<dbReference type="InterPro" id="IPR004841">
    <property type="entry name" value="AA-permease/SLC12A_dom"/>
</dbReference>
<dbReference type="PROSITE" id="PS00218">
    <property type="entry name" value="AMINO_ACID_PERMEASE_1"/>
    <property type="match status" value="1"/>
</dbReference>
<evidence type="ECO:0000256" key="2">
    <source>
        <dbReference type="ARBA" id="ARBA00022448"/>
    </source>
</evidence>
<dbReference type="GO" id="GO:0015171">
    <property type="term" value="F:amino acid transmembrane transporter activity"/>
    <property type="evidence" value="ECO:0007669"/>
    <property type="project" value="TreeGrafter"/>
</dbReference>
<dbReference type="PANTHER" id="PTHR43341:SF1">
    <property type="entry name" value="GENERAL AMINO-ACID PERMEASE GAP1"/>
    <property type="match status" value="1"/>
</dbReference>
<comment type="subcellular location">
    <subcellularLocation>
        <location evidence="1">Membrane</location>
        <topology evidence="1">Multi-pass membrane protein</topology>
    </subcellularLocation>
</comment>
<evidence type="ECO:0000256" key="3">
    <source>
        <dbReference type="ARBA" id="ARBA00022692"/>
    </source>
</evidence>
<feature type="transmembrane region" description="Helical" evidence="7">
    <location>
        <begin position="414"/>
        <end position="433"/>
    </location>
</feature>
<feature type="transmembrane region" description="Helical" evidence="7">
    <location>
        <begin position="51"/>
        <end position="77"/>
    </location>
</feature>
<evidence type="ECO:0000256" key="4">
    <source>
        <dbReference type="ARBA" id="ARBA00022970"/>
    </source>
</evidence>
<feature type="transmembrane region" description="Helical" evidence="7">
    <location>
        <begin position="196"/>
        <end position="216"/>
    </location>
</feature>
<feature type="transmembrane region" description="Helical" evidence="7">
    <location>
        <begin position="445"/>
        <end position="464"/>
    </location>
</feature>
<feature type="transmembrane region" description="Helical" evidence="7">
    <location>
        <begin position="159"/>
        <end position="181"/>
    </location>
</feature>
<keyword evidence="5 7" id="KW-1133">Transmembrane helix</keyword>
<organism evidence="9 10">
    <name type="scientific">Dialister micraerophilus UPII 345-E</name>
    <dbReference type="NCBI Taxonomy" id="910314"/>
    <lineage>
        <taxon>Bacteria</taxon>
        <taxon>Bacillati</taxon>
        <taxon>Bacillota</taxon>
        <taxon>Negativicutes</taxon>
        <taxon>Veillonellales</taxon>
        <taxon>Veillonellaceae</taxon>
        <taxon>Dialister</taxon>
    </lineage>
</organism>
<dbReference type="eggNOG" id="COG0833">
    <property type="taxonomic scope" value="Bacteria"/>
</dbReference>
<feature type="transmembrane region" description="Helical" evidence="7">
    <location>
        <begin position="243"/>
        <end position="264"/>
    </location>
</feature>
<evidence type="ECO:0000256" key="6">
    <source>
        <dbReference type="ARBA" id="ARBA00023136"/>
    </source>
</evidence>
<dbReference type="PIRSF" id="PIRSF006060">
    <property type="entry name" value="AA_transporter"/>
    <property type="match status" value="1"/>
</dbReference>
<feature type="transmembrane region" description="Helical" evidence="7">
    <location>
        <begin position="98"/>
        <end position="123"/>
    </location>
</feature>
<feature type="domain" description="Amino acid permease/ SLC12A" evidence="8">
    <location>
        <begin position="20"/>
        <end position="473"/>
    </location>
</feature>
<feature type="transmembrane region" description="Helical" evidence="7">
    <location>
        <begin position="346"/>
        <end position="363"/>
    </location>
</feature>
<evidence type="ECO:0000256" key="1">
    <source>
        <dbReference type="ARBA" id="ARBA00004141"/>
    </source>
</evidence>
<dbReference type="InterPro" id="IPR050524">
    <property type="entry name" value="APC_YAT"/>
</dbReference>
<dbReference type="Proteomes" id="UP000004594">
    <property type="component" value="Unassembled WGS sequence"/>
</dbReference>
<dbReference type="Pfam" id="PF00324">
    <property type="entry name" value="AA_permease"/>
    <property type="match status" value="1"/>
</dbReference>
<dbReference type="RefSeq" id="WP_007554910.1">
    <property type="nucleotide sequence ID" value="NZ_AENT01000024.1"/>
</dbReference>
<keyword evidence="3 7" id="KW-0812">Transmembrane</keyword>
<protein>
    <submittedName>
        <fullName evidence="9">Amino acid permease</fullName>
    </submittedName>
</protein>
<dbReference type="InterPro" id="IPR004840">
    <property type="entry name" value="Amino_acid_permease_CS"/>
</dbReference>
<evidence type="ECO:0000259" key="8">
    <source>
        <dbReference type="Pfam" id="PF00324"/>
    </source>
</evidence>
<gene>
    <name evidence="9" type="primary">lysP</name>
    <name evidence="9" type="ORF">HMPREF9220_0368</name>
</gene>
<proteinExistence type="predicted"/>
<feature type="transmembrane region" description="Helical" evidence="7">
    <location>
        <begin position="21"/>
        <end position="39"/>
    </location>
</feature>
<feature type="transmembrane region" description="Helical" evidence="7">
    <location>
        <begin position="375"/>
        <end position="394"/>
    </location>
</feature>
<feature type="transmembrane region" description="Helical" evidence="7">
    <location>
        <begin position="129"/>
        <end position="147"/>
    </location>
</feature>
<evidence type="ECO:0000256" key="5">
    <source>
        <dbReference type="ARBA" id="ARBA00022989"/>
    </source>
</evidence>
<keyword evidence="6 7" id="KW-0472">Membrane</keyword>
<dbReference type="FunFam" id="1.20.1740.10:FF:000001">
    <property type="entry name" value="Amino acid permease"/>
    <property type="match status" value="1"/>
</dbReference>
<dbReference type="AlphaFoldDB" id="E4L9E5"/>
<dbReference type="OrthoDB" id="9780162at2"/>
<evidence type="ECO:0000256" key="7">
    <source>
        <dbReference type="SAM" id="Phobius"/>
    </source>
</evidence>
<accession>E4L9E5</accession>
<dbReference type="GO" id="GO:0016020">
    <property type="term" value="C:membrane"/>
    <property type="evidence" value="ECO:0007669"/>
    <property type="project" value="UniProtKB-SubCell"/>
</dbReference>
<keyword evidence="4" id="KW-0029">Amino-acid transport</keyword>
<sequence>MEGQEKENPGGLQRSLKARHMNMIAIGGAIGTGLFVAGGETVSTAGPGGALVAYALIGVMVYFLMTSLGEMAAYLPISGSFEEYANRYIDKSLGFALGWNYWFNWAITLAAELVAGALIMKYWFPDTPAAFWSALFLVILFVLNFLSTKMFGESEFVFSSIKVITVLVFLFAGICLILGLGPDPSPGFANWTVGEAPFVGGFASMLSIFMVAGFSFQGTEMIGIAAGESEDPEKNIPHAVKSIFWRILLFYFGAFIVIGFLIPYTDPNLLNTDVANISISPFTLVFDRFGLPAAASLMNAVILTAVLSAGNSGLYVSTRMLYSMAESGQAPKFFLKLNKRGVPTRALIATSIFGLVAFLTSFIGEGKTYDWLVNLSGLAGFITWIGIAICHYRFRRAYVKQGRSLDDLPYRAKWFPFGPILALIMCIIVTAGQNYTAFLGPEIDWYGVSVAYTGIPIFLLIYIVHKIKYKTHLVPLEKVNLSRDTSHHDEE</sequence>
<reference evidence="9 10" key="1">
    <citation type="submission" date="2010-11" db="EMBL/GenBank/DDBJ databases">
        <authorList>
            <person name="Durkin A.S."/>
            <person name="Madupu R."/>
            <person name="Torralba M."/>
            <person name="Gillis M."/>
            <person name="Methe B."/>
            <person name="Sutton G."/>
            <person name="Nelson K.E."/>
        </authorList>
    </citation>
    <scope>NUCLEOTIDE SEQUENCE [LARGE SCALE GENOMIC DNA]</scope>
    <source>
        <strain evidence="9 10">UPII 345-E</strain>
    </source>
</reference>
<evidence type="ECO:0000313" key="10">
    <source>
        <dbReference type="Proteomes" id="UP000004594"/>
    </source>
</evidence>
<dbReference type="Gene3D" id="1.20.1740.10">
    <property type="entry name" value="Amino acid/polyamine transporter I"/>
    <property type="match status" value="1"/>
</dbReference>